<dbReference type="SUPFAM" id="SSF111369">
    <property type="entry name" value="HlyD-like secretion proteins"/>
    <property type="match status" value="1"/>
</dbReference>
<dbReference type="Gene3D" id="2.40.420.20">
    <property type="match status" value="1"/>
</dbReference>
<accession>A0ABU7VQ00</accession>
<dbReference type="NCBIfam" id="TIGR01730">
    <property type="entry name" value="RND_mfp"/>
    <property type="match status" value="1"/>
</dbReference>
<keyword evidence="4" id="KW-1185">Reference proteome</keyword>
<comment type="similarity">
    <text evidence="1">Belongs to the membrane fusion protein (MFP) (TC 8.A.1) family.</text>
</comment>
<evidence type="ECO:0000256" key="1">
    <source>
        <dbReference type="ARBA" id="ARBA00009477"/>
    </source>
</evidence>
<dbReference type="EMBL" id="JAZHPZ010000002">
    <property type="protein sequence ID" value="MEF2965458.1"/>
    <property type="molecule type" value="Genomic_DNA"/>
</dbReference>
<sequence>MNFNMPEFNMPDLHKRKKRLRRCIMLFFTLLLVLTFLSNTIQGLSLPKVAVEEPETGGLDLNVSGDGFLQPAYTALLYPEAEWTVKQIHVSKNYRVQKGDALVTFDTTRTESILEDEQARRKQLEFKLETLTSQLKTALRGEDQDAIDTMKRELETGRLDLEVQQRAVAKLERQIAEGGTLKAPMDGVVTAVNAAEGGVASPGQPAVEIAGAASGYQFSTVADSDDASALRIGDTVQVKLDETPQRTIEGVISEIEDTGSSESGAYGASNKKITFDVKDAALEPGLKASVDITHQSDFFGMKIPKSALQSDNNGYYVFIVTEKDGPLGIAYYVSKTYITVKDENKDTVIIDGLMPGDKYVTESSEPIGDGDRVRY</sequence>
<name>A0ABU7VQ00_9BACL</name>
<protein>
    <submittedName>
        <fullName evidence="3">Efflux RND transporter periplasmic adaptor subunit</fullName>
    </submittedName>
</protein>
<dbReference type="PANTHER" id="PTHR30469">
    <property type="entry name" value="MULTIDRUG RESISTANCE PROTEIN MDTA"/>
    <property type="match status" value="1"/>
</dbReference>
<keyword evidence="2" id="KW-0175">Coiled coil</keyword>
<organism evidence="3 4">
    <name type="scientific">Paenibacillus haidiansis</name>
    <dbReference type="NCBI Taxonomy" id="1574488"/>
    <lineage>
        <taxon>Bacteria</taxon>
        <taxon>Bacillati</taxon>
        <taxon>Bacillota</taxon>
        <taxon>Bacilli</taxon>
        <taxon>Bacillales</taxon>
        <taxon>Paenibacillaceae</taxon>
        <taxon>Paenibacillus</taxon>
    </lineage>
</organism>
<comment type="caution">
    <text evidence="3">The sequence shown here is derived from an EMBL/GenBank/DDBJ whole genome shotgun (WGS) entry which is preliminary data.</text>
</comment>
<feature type="coiled-coil region" evidence="2">
    <location>
        <begin position="114"/>
        <end position="174"/>
    </location>
</feature>
<dbReference type="RefSeq" id="WP_331845687.1">
    <property type="nucleotide sequence ID" value="NZ_JAZHPZ010000002.1"/>
</dbReference>
<evidence type="ECO:0000313" key="4">
    <source>
        <dbReference type="Proteomes" id="UP001306950"/>
    </source>
</evidence>
<proteinExistence type="inferred from homology"/>
<dbReference type="Gene3D" id="2.40.30.170">
    <property type="match status" value="1"/>
</dbReference>
<evidence type="ECO:0000313" key="3">
    <source>
        <dbReference type="EMBL" id="MEF2965458.1"/>
    </source>
</evidence>
<evidence type="ECO:0000256" key="2">
    <source>
        <dbReference type="SAM" id="Coils"/>
    </source>
</evidence>
<dbReference type="InterPro" id="IPR006143">
    <property type="entry name" value="RND_pump_MFP"/>
</dbReference>
<dbReference type="Gene3D" id="2.40.50.100">
    <property type="match status" value="1"/>
</dbReference>
<dbReference type="PANTHER" id="PTHR30469:SF15">
    <property type="entry name" value="HLYD FAMILY OF SECRETION PROTEINS"/>
    <property type="match status" value="1"/>
</dbReference>
<dbReference type="Proteomes" id="UP001306950">
    <property type="component" value="Unassembled WGS sequence"/>
</dbReference>
<gene>
    <name evidence="3" type="ORF">V3851_06390</name>
</gene>
<reference evidence="3 4" key="1">
    <citation type="submission" date="2024-02" db="EMBL/GenBank/DDBJ databases">
        <title>A nitrogen-fixing paenibacillus bacterium.</title>
        <authorList>
            <person name="Zhang W.L."/>
            <person name="Chen S.F."/>
        </authorList>
    </citation>
    <scope>NUCLEOTIDE SEQUENCE [LARGE SCALE GENOMIC DNA]</scope>
    <source>
        <strain evidence="3 4">M1</strain>
    </source>
</reference>